<dbReference type="RefSeq" id="WP_165928838.1">
    <property type="nucleotide sequence ID" value="NZ_VEVQ02000002.1"/>
</dbReference>
<dbReference type="Proteomes" id="UP000817854">
    <property type="component" value="Unassembled WGS sequence"/>
</dbReference>
<organism evidence="1 2">
    <name type="scientific">Flavobacterium jejuense</name>
    <dbReference type="NCBI Taxonomy" id="1544455"/>
    <lineage>
        <taxon>Bacteria</taxon>
        <taxon>Pseudomonadati</taxon>
        <taxon>Bacteroidota</taxon>
        <taxon>Flavobacteriia</taxon>
        <taxon>Flavobacteriales</taxon>
        <taxon>Flavobacteriaceae</taxon>
        <taxon>Flavobacterium</taxon>
    </lineage>
</organism>
<comment type="caution">
    <text evidence="1">The sequence shown here is derived from an EMBL/GenBank/DDBJ whole genome shotgun (WGS) entry which is preliminary data.</text>
</comment>
<evidence type="ECO:0000313" key="1">
    <source>
        <dbReference type="EMBL" id="NHN24613.1"/>
    </source>
</evidence>
<name>A0ABX0IQ68_9FLAO</name>
<protein>
    <submittedName>
        <fullName evidence="1">Uncharacterized protein</fullName>
    </submittedName>
</protein>
<dbReference type="EMBL" id="VEVQ02000002">
    <property type="protein sequence ID" value="NHN24613.1"/>
    <property type="molecule type" value="Genomic_DNA"/>
</dbReference>
<reference evidence="1" key="2">
    <citation type="submission" date="2020-02" db="EMBL/GenBank/DDBJ databases">
        <title>Flavobacterium profundi sp. nov., isolated from a deep-sea seamount.</title>
        <authorList>
            <person name="Zhang D.-C."/>
        </authorList>
    </citation>
    <scope>NUCLEOTIDE SEQUENCE</scope>
    <source>
        <strain evidence="1">EC11</strain>
    </source>
</reference>
<sequence>MNNRKPINIFNGLKVQKENQSQISEKPKSKLVAIKAYQNARNITKPFVKPISKII</sequence>
<evidence type="ECO:0000313" key="2">
    <source>
        <dbReference type="Proteomes" id="UP000817854"/>
    </source>
</evidence>
<gene>
    <name evidence="1" type="ORF">FIA58_002895</name>
</gene>
<accession>A0ABX0IQ68</accession>
<keyword evidence="2" id="KW-1185">Reference proteome</keyword>
<reference evidence="1" key="1">
    <citation type="submission" date="2019-05" db="EMBL/GenBank/DDBJ databases">
        <authorList>
            <person name="Lianzixin W."/>
        </authorList>
    </citation>
    <scope>NUCLEOTIDE SEQUENCE</scope>
    <source>
        <strain evidence="1">EC11</strain>
    </source>
</reference>
<proteinExistence type="predicted"/>